<dbReference type="InterPro" id="IPR023837">
    <property type="entry name" value="EccCb-like_Actinobacteria"/>
</dbReference>
<evidence type="ECO:0000256" key="8">
    <source>
        <dbReference type="ARBA" id="ARBA00023136"/>
    </source>
</evidence>
<feature type="domain" description="FtsK" evidence="11">
    <location>
        <begin position="1131"/>
        <end position="1316"/>
    </location>
</feature>
<keyword evidence="13" id="KW-1185">Reference proteome</keyword>
<evidence type="ECO:0000256" key="5">
    <source>
        <dbReference type="ARBA" id="ARBA00022741"/>
    </source>
</evidence>
<keyword evidence="2" id="KW-1003">Cell membrane</keyword>
<evidence type="ECO:0000256" key="7">
    <source>
        <dbReference type="ARBA" id="ARBA00022989"/>
    </source>
</evidence>
<evidence type="ECO:0000256" key="9">
    <source>
        <dbReference type="PROSITE-ProRule" id="PRU00289"/>
    </source>
</evidence>
<proteinExistence type="predicted"/>
<feature type="domain" description="FtsK" evidence="11">
    <location>
        <begin position="486"/>
        <end position="686"/>
    </location>
</feature>
<dbReference type="InterPro" id="IPR003593">
    <property type="entry name" value="AAA+_ATPase"/>
</dbReference>
<protein>
    <submittedName>
        <fullName evidence="12">Type VII secretion protein EccCb</fullName>
    </submittedName>
</protein>
<evidence type="ECO:0000256" key="2">
    <source>
        <dbReference type="ARBA" id="ARBA00022475"/>
    </source>
</evidence>
<dbReference type="Gene3D" id="3.40.50.300">
    <property type="entry name" value="P-loop containing nucleotide triphosphate hydrolases"/>
    <property type="match status" value="4"/>
</dbReference>
<dbReference type="InterPro" id="IPR027417">
    <property type="entry name" value="P-loop_NTPase"/>
</dbReference>
<evidence type="ECO:0000256" key="10">
    <source>
        <dbReference type="SAM" id="Phobius"/>
    </source>
</evidence>
<keyword evidence="3 10" id="KW-0812">Transmembrane</keyword>
<evidence type="ECO:0000256" key="3">
    <source>
        <dbReference type="ARBA" id="ARBA00022692"/>
    </source>
</evidence>
<dbReference type="EMBL" id="CP059399">
    <property type="protein sequence ID" value="QLY34309.1"/>
    <property type="molecule type" value="Genomic_DNA"/>
</dbReference>
<dbReference type="SUPFAM" id="SSF52540">
    <property type="entry name" value="P-loop containing nucleoside triphosphate hydrolases"/>
    <property type="match status" value="3"/>
</dbReference>
<organism evidence="12 13">
    <name type="scientific">Nocardia huaxiensis</name>
    <dbReference type="NCBI Taxonomy" id="2755382"/>
    <lineage>
        <taxon>Bacteria</taxon>
        <taxon>Bacillati</taxon>
        <taxon>Actinomycetota</taxon>
        <taxon>Actinomycetes</taxon>
        <taxon>Mycobacteriales</taxon>
        <taxon>Nocardiaceae</taxon>
        <taxon>Nocardia</taxon>
    </lineage>
</organism>
<dbReference type="InterPro" id="IPR002543">
    <property type="entry name" value="FtsK_dom"/>
</dbReference>
<accession>A0A7D7A2I1</accession>
<dbReference type="KEGG" id="nhu:H0264_11840"/>
<keyword evidence="4" id="KW-0677">Repeat</keyword>
<keyword evidence="8 10" id="KW-0472">Membrane</keyword>
<dbReference type="InterPro" id="IPR023836">
    <property type="entry name" value="EccCa-like_Actinobacteria"/>
</dbReference>
<feature type="binding site" evidence="9">
    <location>
        <begin position="1149"/>
        <end position="1156"/>
    </location>
    <ligand>
        <name>ATP</name>
        <dbReference type="ChEBI" id="CHEBI:30616"/>
    </ligand>
</feature>
<evidence type="ECO:0000259" key="11">
    <source>
        <dbReference type="PROSITE" id="PS50901"/>
    </source>
</evidence>
<evidence type="ECO:0000256" key="6">
    <source>
        <dbReference type="ARBA" id="ARBA00022840"/>
    </source>
</evidence>
<feature type="domain" description="FtsK" evidence="11">
    <location>
        <begin position="848"/>
        <end position="1037"/>
    </location>
</feature>
<feature type="transmembrane region" description="Helical" evidence="10">
    <location>
        <begin position="68"/>
        <end position="89"/>
    </location>
</feature>
<dbReference type="Proteomes" id="UP000515512">
    <property type="component" value="Chromosome"/>
</dbReference>
<name>A0A7D7A2I1_9NOCA</name>
<dbReference type="SMART" id="SM00382">
    <property type="entry name" value="AAA"/>
    <property type="match status" value="3"/>
</dbReference>
<keyword evidence="7 10" id="KW-1133">Transmembrane helix</keyword>
<dbReference type="GO" id="GO:0003677">
    <property type="term" value="F:DNA binding"/>
    <property type="evidence" value="ECO:0007669"/>
    <property type="project" value="InterPro"/>
</dbReference>
<evidence type="ECO:0000256" key="4">
    <source>
        <dbReference type="ARBA" id="ARBA00022737"/>
    </source>
</evidence>
<dbReference type="Pfam" id="PF01580">
    <property type="entry name" value="FtsK_SpoIIIE"/>
    <property type="match status" value="2"/>
</dbReference>
<reference evidence="12 13" key="1">
    <citation type="submission" date="2020-07" db="EMBL/GenBank/DDBJ databases">
        <authorList>
            <person name="Zhuang K."/>
            <person name="Ran Y."/>
        </authorList>
    </citation>
    <scope>NUCLEOTIDE SEQUENCE [LARGE SCALE GENOMIC DNA]</scope>
    <source>
        <strain evidence="12 13">WCH-YHL-001</strain>
    </source>
</reference>
<dbReference type="InterPro" id="IPR050206">
    <property type="entry name" value="FtsK/SpoIIIE/SftA"/>
</dbReference>
<comment type="subcellular location">
    <subcellularLocation>
        <location evidence="1">Cell membrane</location>
        <topology evidence="1">Multi-pass membrane protein</topology>
    </subcellularLocation>
</comment>
<dbReference type="GO" id="GO:0005524">
    <property type="term" value="F:ATP binding"/>
    <property type="evidence" value="ECO:0007669"/>
    <property type="project" value="UniProtKB-UniRule"/>
</dbReference>
<dbReference type="NCBIfam" id="TIGR03924">
    <property type="entry name" value="T7SS_EccC_a"/>
    <property type="match status" value="1"/>
</dbReference>
<dbReference type="PANTHER" id="PTHR22683">
    <property type="entry name" value="SPORULATION PROTEIN RELATED"/>
    <property type="match status" value="1"/>
</dbReference>
<sequence>MLMAHKMIHRPARGAVPAMPLAPVELPPPPVTGAGSAASGTAMRVLMPMLGAAGAASMLLSNSNPLRMIAGGAMVAAAVLGGVAALVFYRSGARKKAAEDRARYVRFVRETRVALQGDAGVQREAAAFRHPAAVRLSEIVRDPLRVWERRRADADFLVVRGGFGSGDISRPVAVRGKENPLQPNDPVAQAQLDRLLIRSRTVTNLPVAVPLRGVVSLVGPPEVTSELLRAMVMQVAALHAPEDVRIHVCVGQADPGEFEWMAWLPHLLDVRSFDGPIGRRMISRSAEELSAELEQHIRRRVSVRTEQLRARPGAAVYPGDRLIIIVPRGGAAIDPLALIPAPHTPGDLGICVITSNERRRLEPTHVDVRVTVEEDRTCAVEIVTAAPTRPGEMDSEAQAEFARTVLGARTGVIDDAPISVAAGLARFLAPMRLAADPTPDAPLETVVGLDALLGVHDFGTYDISEMWQPRPLADFLNVPIGLDAAGKPVRLDIKESGQQGMGPHGLCIGATGSGKSEVLRTLVLSLAVAHPPHRLAFVLVDYKGGAAFAGLDDLPHTTAMVSNLADDAGLVDRLHDALLGEMQRRQRVLQDAGALPNVTAYNERRDAGQDLPPLPNLFVVIDEFGEILSAKPDFIDLFVQIGRIGRSIGVHLLLATQRLEEGRLRGLESHLSYRIGLRTFTAQESRTALGVPDAHSLPPVPGSGILKVDPDIFSRFKAAYVSGVYEPTEDKVATEMPPVPMPFGLFNDTEEWLADRIASGALASGPEPREVDRFAATTLDVAVSRMRDAAEKVTQIWLPPLPAELDFTTVLGEFTTTPERGLTTSDASRWGNLRVPVGLIDKPLEQWQGPFELDLRTSGGNVCILGAPQSGKTGALRSLMIGAALTHTPREVDFYAIDLGGAGLSVLAGLPHVGGVATRFEPDRVRRTVAEVMAHLTLREQVFARRRLDSADDLRRNFEHIPELDVADIFLVIDGWASMKDDYEELLPMIQEIGNRGLGFGVHLVLTSGRWADLRLPMQAVMGTKLELRLNDPLDSTIARKVVENIKPTTPGRCIGSDKLLIQLSLPVLQNNLDCASTRQLEDTVNAIAEAWSGPRAPEVRMLPTTLDYTAFRAAHPRIAPVLLGVDEAELGPVTLDFATTDQHLLVFGDSESGKTNLARIIINELLTSYTDDQLVFAVFDTRRTLLEAVPDDYLGAYAGTPSAATGMAGGIAAEIEKRLPPDDLSPTQLRDRSWWTGPEIFVIADDFDLLSPAGPGPLAPLLPYIPQARDLGLHLIVLRRSGGAARALFEPVIQTLKENGATGILLSGDRQEGQIWPGAAMSTQPPGRALLIRRGQPPRRFHAALVGDPDFNR</sequence>
<feature type="binding site" evidence="9">
    <location>
        <begin position="866"/>
        <end position="873"/>
    </location>
    <ligand>
        <name>ATP</name>
        <dbReference type="ChEBI" id="CHEBI:30616"/>
    </ligand>
</feature>
<dbReference type="PANTHER" id="PTHR22683:SF1">
    <property type="entry name" value="TYPE VII SECRETION SYSTEM PROTEIN ESSC"/>
    <property type="match status" value="1"/>
</dbReference>
<gene>
    <name evidence="12" type="primary">eccCb</name>
    <name evidence="12" type="ORF">H0264_11840</name>
</gene>
<evidence type="ECO:0000313" key="13">
    <source>
        <dbReference type="Proteomes" id="UP000515512"/>
    </source>
</evidence>
<dbReference type="GO" id="GO:0005886">
    <property type="term" value="C:plasma membrane"/>
    <property type="evidence" value="ECO:0007669"/>
    <property type="project" value="UniProtKB-SubCell"/>
</dbReference>
<keyword evidence="5 9" id="KW-0547">Nucleotide-binding</keyword>
<dbReference type="NCBIfam" id="TIGR03925">
    <property type="entry name" value="T7SS_EccC_b"/>
    <property type="match status" value="1"/>
</dbReference>
<dbReference type="PROSITE" id="PS50901">
    <property type="entry name" value="FTSK"/>
    <property type="match status" value="3"/>
</dbReference>
<keyword evidence="6 9" id="KW-0067">ATP-binding</keyword>
<evidence type="ECO:0000256" key="1">
    <source>
        <dbReference type="ARBA" id="ARBA00004651"/>
    </source>
</evidence>
<evidence type="ECO:0000313" key="12">
    <source>
        <dbReference type="EMBL" id="QLY34309.1"/>
    </source>
</evidence>
<feature type="binding site" evidence="9">
    <location>
        <begin position="509"/>
        <end position="516"/>
    </location>
    <ligand>
        <name>ATP</name>
        <dbReference type="ChEBI" id="CHEBI:30616"/>
    </ligand>
</feature>